<protein>
    <submittedName>
        <fullName evidence="1">D-aminoacid aminotransferase-like PLP-dependent enzyme</fullName>
    </submittedName>
</protein>
<dbReference type="Proteomes" id="UP000242146">
    <property type="component" value="Unassembled WGS sequence"/>
</dbReference>
<gene>
    <name evidence="1" type="ORF">DM01DRAFT_1328977</name>
</gene>
<comment type="caution">
    <text evidence="1">The sequence shown here is derived from an EMBL/GenBank/DDBJ whole genome shotgun (WGS) entry which is preliminary data.</text>
</comment>
<proteinExistence type="predicted"/>
<dbReference type="PANTHER" id="PTHR47703:SF2">
    <property type="entry name" value="D-AMINOACID AMINOTRANSFERASE-LIKE PLP-DEPENDENT ENZYMES SUPERFAMILY PROTEIN"/>
    <property type="match status" value="1"/>
</dbReference>
<dbReference type="OrthoDB" id="59470at2759"/>
<dbReference type="PANTHER" id="PTHR47703">
    <property type="entry name" value="D-AMINOACID AMINOTRANSFERASE-LIKE PLP-DEPENDENT ENZYMES SUPERFAMILY PROTEIN"/>
    <property type="match status" value="1"/>
</dbReference>
<dbReference type="SUPFAM" id="SSF56752">
    <property type="entry name" value="D-aminoacid aminotransferase-like PLP-dependent enzymes"/>
    <property type="match status" value="1"/>
</dbReference>
<evidence type="ECO:0000313" key="2">
    <source>
        <dbReference type="Proteomes" id="UP000242146"/>
    </source>
</evidence>
<sequence>MTSIVVEQVNASEPSANAKYTIKETSLSFNDFICSYPRAAYTGMRTVNRKSIVELDAHMKRVVNSVSLMKFAEPGKEEETDHVAHQLESFRDRDAFEEKLIPLLRQSLSAFYEHQPQATEAKTVVLVTYDHQAQQPCFASHVTELHQPSEDRAKIQMVNKARTMPSVKDTQWVRDRLQLEKDKAHDVNEVILIDDQNQIYEGMSSNFMAVRRRRSDELDRSEYIIQCASLEHVLLGTVMKIIMGICGRDAIDIEWVFPTYQDARAGKWEGCFLASTSRLLLPVETIYTNDGSNAIEFPVSPFIRGLRSKVIQEIEHRSYRIL</sequence>
<dbReference type="Gene3D" id="3.20.10.10">
    <property type="entry name" value="D-amino Acid Aminotransferase, subunit A, domain 2"/>
    <property type="match status" value="1"/>
</dbReference>
<dbReference type="InterPro" id="IPR043131">
    <property type="entry name" value="BCAT-like_N"/>
</dbReference>
<dbReference type="InterPro" id="IPR043132">
    <property type="entry name" value="BCAT-like_C"/>
</dbReference>
<dbReference type="GO" id="GO:0008483">
    <property type="term" value="F:transaminase activity"/>
    <property type="evidence" value="ECO:0007669"/>
    <property type="project" value="UniProtKB-KW"/>
</dbReference>
<keyword evidence="2" id="KW-1185">Reference proteome</keyword>
<dbReference type="InterPro" id="IPR036038">
    <property type="entry name" value="Aminotransferase-like"/>
</dbReference>
<dbReference type="EMBL" id="MCGT01000046">
    <property type="protein sequence ID" value="ORX44794.1"/>
    <property type="molecule type" value="Genomic_DNA"/>
</dbReference>
<dbReference type="Gene3D" id="3.30.470.10">
    <property type="match status" value="1"/>
</dbReference>
<dbReference type="AlphaFoldDB" id="A0A1X2G4K4"/>
<dbReference type="InterPro" id="IPR001544">
    <property type="entry name" value="Aminotrans_IV"/>
</dbReference>
<accession>A0A1X2G4K4</accession>
<organism evidence="1 2">
    <name type="scientific">Hesseltinella vesiculosa</name>
    <dbReference type="NCBI Taxonomy" id="101127"/>
    <lineage>
        <taxon>Eukaryota</taxon>
        <taxon>Fungi</taxon>
        <taxon>Fungi incertae sedis</taxon>
        <taxon>Mucoromycota</taxon>
        <taxon>Mucoromycotina</taxon>
        <taxon>Mucoromycetes</taxon>
        <taxon>Mucorales</taxon>
        <taxon>Cunninghamellaceae</taxon>
        <taxon>Hesseltinella</taxon>
    </lineage>
</organism>
<keyword evidence="1" id="KW-0808">Transferase</keyword>
<name>A0A1X2G4K4_9FUNG</name>
<reference evidence="1 2" key="1">
    <citation type="submission" date="2016-07" db="EMBL/GenBank/DDBJ databases">
        <title>Pervasive Adenine N6-methylation of Active Genes in Fungi.</title>
        <authorList>
            <consortium name="DOE Joint Genome Institute"/>
            <person name="Mondo S.J."/>
            <person name="Dannebaum R.O."/>
            <person name="Kuo R.C."/>
            <person name="Labutti K."/>
            <person name="Haridas S."/>
            <person name="Kuo A."/>
            <person name="Salamov A."/>
            <person name="Ahrendt S.R."/>
            <person name="Lipzen A."/>
            <person name="Sullivan W."/>
            <person name="Andreopoulos W.B."/>
            <person name="Clum A."/>
            <person name="Lindquist E."/>
            <person name="Daum C."/>
            <person name="Ramamoorthy G.K."/>
            <person name="Gryganskyi A."/>
            <person name="Culley D."/>
            <person name="Magnuson J.K."/>
            <person name="James T.Y."/>
            <person name="O'Malley M.A."/>
            <person name="Stajich J.E."/>
            <person name="Spatafora J.W."/>
            <person name="Visel A."/>
            <person name="Grigoriev I.V."/>
        </authorList>
    </citation>
    <scope>NUCLEOTIDE SEQUENCE [LARGE SCALE GENOMIC DNA]</scope>
    <source>
        <strain evidence="1 2">NRRL 3301</strain>
    </source>
</reference>
<evidence type="ECO:0000313" key="1">
    <source>
        <dbReference type="EMBL" id="ORX44794.1"/>
    </source>
</evidence>
<dbReference type="Pfam" id="PF01063">
    <property type="entry name" value="Aminotran_4"/>
    <property type="match status" value="1"/>
</dbReference>
<keyword evidence="1" id="KW-0032">Aminotransferase</keyword>